<protein>
    <submittedName>
        <fullName evidence="2">Uncharacterized protein</fullName>
    </submittedName>
</protein>
<organism evidence="2 3">
    <name type="scientific">Veronia nyctiphanis</name>
    <dbReference type="NCBI Taxonomy" id="1278244"/>
    <lineage>
        <taxon>Bacteria</taxon>
        <taxon>Pseudomonadati</taxon>
        <taxon>Pseudomonadota</taxon>
        <taxon>Gammaproteobacteria</taxon>
        <taxon>Vibrionales</taxon>
        <taxon>Vibrionaceae</taxon>
        <taxon>Veronia</taxon>
    </lineage>
</organism>
<sequence length="270" mass="29285">MSINVVPISNAAAAQNRSMLPQDQDAAVQNRGAAMPQHLSVAPHGYTQPSPQLVWIQQQMMMQMMQQSMMFIPPNTNFYFKPPMNGFPPYPPAPLVSPHFPMPPQYGMMPPQYGQMPMPPQHGYMPAPPMPMPPHYGYGPGHHVHPHPPVVHPMPHPGPGQGGGINGAVQDGVNTVNTVASAPFSIFNNLWYNISKTAVSLVDTPARFLLDCVKVVSDVARGVGAFVVGGADGLNNSIDQSNAGFHASQNPFASSKPQPPQYPQHPYYKQ</sequence>
<evidence type="ECO:0000313" key="3">
    <source>
        <dbReference type="Proteomes" id="UP000290287"/>
    </source>
</evidence>
<evidence type="ECO:0000256" key="1">
    <source>
        <dbReference type="SAM" id="MobiDB-lite"/>
    </source>
</evidence>
<gene>
    <name evidence="2" type="ORF">CS022_22235</name>
</gene>
<evidence type="ECO:0000313" key="2">
    <source>
        <dbReference type="EMBL" id="RXJ70847.1"/>
    </source>
</evidence>
<comment type="caution">
    <text evidence="2">The sequence shown here is derived from an EMBL/GenBank/DDBJ whole genome shotgun (WGS) entry which is preliminary data.</text>
</comment>
<dbReference type="Proteomes" id="UP000290287">
    <property type="component" value="Unassembled WGS sequence"/>
</dbReference>
<keyword evidence="3" id="KW-1185">Reference proteome</keyword>
<dbReference type="EMBL" id="PEIB01000043">
    <property type="protein sequence ID" value="RXJ70847.1"/>
    <property type="molecule type" value="Genomic_DNA"/>
</dbReference>
<dbReference type="AlphaFoldDB" id="A0A4Q0YJG0"/>
<dbReference type="RefSeq" id="WP_129124079.1">
    <property type="nucleotide sequence ID" value="NZ_PEIB01000043.1"/>
</dbReference>
<feature type="compositionally biased region" description="Polar residues" evidence="1">
    <location>
        <begin position="242"/>
        <end position="256"/>
    </location>
</feature>
<feature type="region of interest" description="Disordered" evidence="1">
    <location>
        <begin position="242"/>
        <end position="270"/>
    </location>
</feature>
<proteinExistence type="predicted"/>
<name>A0A4Q0YJG0_9GAMM</name>
<accession>A0A4Q0YJG0</accession>
<reference evidence="2 3" key="1">
    <citation type="submission" date="2017-10" db="EMBL/GenBank/DDBJ databases">
        <title>Nyctiphanis sp. nov., isolated from the stomach of the euphausiid Nyctiphanes simplex (Hansen, 1911) in the Gulf of California.</title>
        <authorList>
            <person name="Gomez-Gil B."/>
            <person name="Aguilar-Mendez M."/>
            <person name="Lopez-Cortes A."/>
            <person name="Gomez-Gutierrez J."/>
            <person name="Roque A."/>
            <person name="Lang E."/>
            <person name="Gonzalez-Castillo A."/>
        </authorList>
    </citation>
    <scope>NUCLEOTIDE SEQUENCE [LARGE SCALE GENOMIC DNA]</scope>
    <source>
        <strain evidence="2 3">CAIM 600</strain>
    </source>
</reference>